<evidence type="ECO:0000313" key="9">
    <source>
        <dbReference type="Proteomes" id="UP000554286"/>
    </source>
</evidence>
<keyword evidence="3 6" id="KW-0812">Transmembrane</keyword>
<dbReference type="PANTHER" id="PTHR43124">
    <property type="entry name" value="PURINE EFFLUX PUMP PBUE"/>
    <property type="match status" value="1"/>
</dbReference>
<dbReference type="Gene3D" id="1.20.1250.20">
    <property type="entry name" value="MFS general substrate transporter like domains"/>
    <property type="match status" value="1"/>
</dbReference>
<evidence type="ECO:0000256" key="4">
    <source>
        <dbReference type="ARBA" id="ARBA00022989"/>
    </source>
</evidence>
<feature type="transmembrane region" description="Helical" evidence="6">
    <location>
        <begin position="318"/>
        <end position="341"/>
    </location>
</feature>
<dbReference type="PANTHER" id="PTHR43124:SF3">
    <property type="entry name" value="CHLORAMPHENICOL EFFLUX PUMP RV0191"/>
    <property type="match status" value="1"/>
</dbReference>
<comment type="caution">
    <text evidence="8">The sequence shown here is derived from an EMBL/GenBank/DDBJ whole genome shotgun (WGS) entry which is preliminary data.</text>
</comment>
<feature type="transmembrane region" description="Helical" evidence="6">
    <location>
        <begin position="79"/>
        <end position="98"/>
    </location>
</feature>
<dbReference type="AlphaFoldDB" id="A0A7W6WB95"/>
<sequence length="425" mass="43421">MGPDDPHPHPRLIIASACAAEVLTMVGVFAFAALLPGFMGAWDLSSTQAGWIGGILFAGFALTAPVLVALTDRLDARRVFVAGAVLAGGANLAFAWLAEGFWSALALRAVAGVGLAGTYMPGLRVMVDRLAPHRRVAAVPLYTACFSLGSATSYLIPGRVADLAGWPAAFAVSGLAALAAVPLVAWLRPQPPEQPEGASGALLDFRPVLASRAAMGYVLGYAAHMWELFTFRAWIVAFLGFALATGAPGATAWWSAGGLLSPGTVATLGALVAMGCSIGGARLATRRGRARTIQVYMALSSGLALAFGWLAAVPYPVLALLALVYAGLIQLDSAALTTGAIENAPRGRRGATLAVHALLGFGAAFLGPVAFGVTLDGAGGHQAPMAWGLAFVLVALVGMTGIPALTLAARPSRRAEAGRGVTPRH</sequence>
<dbReference type="InterPro" id="IPR020846">
    <property type="entry name" value="MFS_dom"/>
</dbReference>
<evidence type="ECO:0000259" key="7">
    <source>
        <dbReference type="PROSITE" id="PS50850"/>
    </source>
</evidence>
<reference evidence="8 9" key="1">
    <citation type="submission" date="2020-08" db="EMBL/GenBank/DDBJ databases">
        <title>Genome sequencing of Purple Non-Sulfur Bacteria from various extreme environments.</title>
        <authorList>
            <person name="Mayer M."/>
        </authorList>
    </citation>
    <scope>NUCLEOTIDE SEQUENCE [LARGE SCALE GENOMIC DNA]</scope>
    <source>
        <strain evidence="8 9">JA131</strain>
    </source>
</reference>
<accession>A0A7W6WB95</accession>
<proteinExistence type="predicted"/>
<feature type="transmembrane region" description="Helical" evidence="6">
    <location>
        <begin position="293"/>
        <end position="312"/>
    </location>
</feature>
<dbReference type="RefSeq" id="WP_246423134.1">
    <property type="nucleotide sequence ID" value="NZ_JACIGK010000024.1"/>
</dbReference>
<evidence type="ECO:0000256" key="5">
    <source>
        <dbReference type="ARBA" id="ARBA00023136"/>
    </source>
</evidence>
<keyword evidence="4 6" id="KW-1133">Transmembrane helix</keyword>
<feature type="transmembrane region" description="Helical" evidence="6">
    <location>
        <begin position="260"/>
        <end position="281"/>
    </location>
</feature>
<feature type="transmembrane region" description="Helical" evidence="6">
    <location>
        <begin position="139"/>
        <end position="156"/>
    </location>
</feature>
<dbReference type="InterPro" id="IPR036259">
    <property type="entry name" value="MFS_trans_sf"/>
</dbReference>
<dbReference type="Proteomes" id="UP000554286">
    <property type="component" value="Unassembled WGS sequence"/>
</dbReference>
<feature type="transmembrane region" description="Helical" evidence="6">
    <location>
        <begin position="168"/>
        <end position="187"/>
    </location>
</feature>
<evidence type="ECO:0000256" key="2">
    <source>
        <dbReference type="ARBA" id="ARBA00022475"/>
    </source>
</evidence>
<evidence type="ECO:0000256" key="6">
    <source>
        <dbReference type="SAM" id="Phobius"/>
    </source>
</evidence>
<dbReference type="GO" id="GO:0022857">
    <property type="term" value="F:transmembrane transporter activity"/>
    <property type="evidence" value="ECO:0007669"/>
    <property type="project" value="InterPro"/>
</dbReference>
<evidence type="ECO:0000256" key="3">
    <source>
        <dbReference type="ARBA" id="ARBA00022692"/>
    </source>
</evidence>
<dbReference type="SUPFAM" id="SSF103473">
    <property type="entry name" value="MFS general substrate transporter"/>
    <property type="match status" value="1"/>
</dbReference>
<feature type="transmembrane region" description="Helical" evidence="6">
    <location>
        <begin position="353"/>
        <end position="373"/>
    </location>
</feature>
<protein>
    <submittedName>
        <fullName evidence="8">MFS family permease</fullName>
    </submittedName>
</protein>
<dbReference type="Pfam" id="PF07690">
    <property type="entry name" value="MFS_1"/>
    <property type="match status" value="1"/>
</dbReference>
<name>A0A7W6WB95_9PROT</name>
<organism evidence="8 9">
    <name type="scientific">Roseospira visakhapatnamensis</name>
    <dbReference type="NCBI Taxonomy" id="390880"/>
    <lineage>
        <taxon>Bacteria</taxon>
        <taxon>Pseudomonadati</taxon>
        <taxon>Pseudomonadota</taxon>
        <taxon>Alphaproteobacteria</taxon>
        <taxon>Rhodospirillales</taxon>
        <taxon>Rhodospirillaceae</taxon>
        <taxon>Roseospira</taxon>
    </lineage>
</organism>
<feature type="transmembrane region" description="Helical" evidence="6">
    <location>
        <begin position="51"/>
        <end position="70"/>
    </location>
</feature>
<keyword evidence="2" id="KW-1003">Cell membrane</keyword>
<keyword evidence="9" id="KW-1185">Reference proteome</keyword>
<feature type="domain" description="Major facilitator superfamily (MFS) profile" evidence="7">
    <location>
        <begin position="13"/>
        <end position="413"/>
    </location>
</feature>
<gene>
    <name evidence="8" type="ORF">GGD89_002943</name>
</gene>
<dbReference type="InterPro" id="IPR050189">
    <property type="entry name" value="MFS_Efflux_Transporters"/>
</dbReference>
<dbReference type="PROSITE" id="PS50850">
    <property type="entry name" value="MFS"/>
    <property type="match status" value="1"/>
</dbReference>
<feature type="transmembrane region" description="Helical" evidence="6">
    <location>
        <begin position="385"/>
        <end position="409"/>
    </location>
</feature>
<evidence type="ECO:0000256" key="1">
    <source>
        <dbReference type="ARBA" id="ARBA00004651"/>
    </source>
</evidence>
<evidence type="ECO:0000313" key="8">
    <source>
        <dbReference type="EMBL" id="MBB4267302.1"/>
    </source>
</evidence>
<comment type="subcellular location">
    <subcellularLocation>
        <location evidence="1">Cell membrane</location>
        <topology evidence="1">Multi-pass membrane protein</topology>
    </subcellularLocation>
</comment>
<keyword evidence="5 6" id="KW-0472">Membrane</keyword>
<dbReference type="EMBL" id="JACIGK010000024">
    <property type="protein sequence ID" value="MBB4267302.1"/>
    <property type="molecule type" value="Genomic_DNA"/>
</dbReference>
<feature type="transmembrane region" description="Helical" evidence="6">
    <location>
        <begin position="233"/>
        <end position="254"/>
    </location>
</feature>
<dbReference type="GO" id="GO:0005886">
    <property type="term" value="C:plasma membrane"/>
    <property type="evidence" value="ECO:0007669"/>
    <property type="project" value="UniProtKB-SubCell"/>
</dbReference>
<feature type="transmembrane region" description="Helical" evidence="6">
    <location>
        <begin position="12"/>
        <end position="39"/>
    </location>
</feature>
<feature type="transmembrane region" description="Helical" evidence="6">
    <location>
        <begin position="104"/>
        <end position="127"/>
    </location>
</feature>
<dbReference type="InterPro" id="IPR011701">
    <property type="entry name" value="MFS"/>
</dbReference>